<evidence type="ECO:0000313" key="2">
    <source>
        <dbReference type="Proteomes" id="UP000827092"/>
    </source>
</evidence>
<reference evidence="1 2" key="1">
    <citation type="journal article" date="2022" name="Nat. Ecol. Evol.">
        <title>A masculinizing supergene underlies an exaggerated male reproductive morph in a spider.</title>
        <authorList>
            <person name="Hendrickx F."/>
            <person name="De Corte Z."/>
            <person name="Sonet G."/>
            <person name="Van Belleghem S.M."/>
            <person name="Kostlbacher S."/>
            <person name="Vangestel C."/>
        </authorList>
    </citation>
    <scope>NUCLEOTIDE SEQUENCE [LARGE SCALE GENOMIC DNA]</scope>
    <source>
        <strain evidence="1">W744_W776</strain>
    </source>
</reference>
<name>A0AAV6W357_9ARAC</name>
<dbReference type="Proteomes" id="UP000827092">
    <property type="component" value="Unassembled WGS sequence"/>
</dbReference>
<evidence type="ECO:0000313" key="1">
    <source>
        <dbReference type="EMBL" id="KAG8201962.1"/>
    </source>
</evidence>
<keyword evidence="2" id="KW-1185">Reference proteome</keyword>
<gene>
    <name evidence="1" type="ORF">JTE90_027435</name>
</gene>
<organism evidence="1 2">
    <name type="scientific">Oedothorax gibbosus</name>
    <dbReference type="NCBI Taxonomy" id="931172"/>
    <lineage>
        <taxon>Eukaryota</taxon>
        <taxon>Metazoa</taxon>
        <taxon>Ecdysozoa</taxon>
        <taxon>Arthropoda</taxon>
        <taxon>Chelicerata</taxon>
        <taxon>Arachnida</taxon>
        <taxon>Araneae</taxon>
        <taxon>Araneomorphae</taxon>
        <taxon>Entelegynae</taxon>
        <taxon>Araneoidea</taxon>
        <taxon>Linyphiidae</taxon>
        <taxon>Erigoninae</taxon>
        <taxon>Oedothorax</taxon>
    </lineage>
</organism>
<protein>
    <submittedName>
        <fullName evidence="1">Uncharacterized protein</fullName>
    </submittedName>
</protein>
<comment type="caution">
    <text evidence="1">The sequence shown here is derived from an EMBL/GenBank/DDBJ whole genome shotgun (WGS) entry which is preliminary data.</text>
</comment>
<accession>A0AAV6W357</accession>
<sequence length="66" mass="7780">MVRAVFDSPFSYENIFMFSIGWCSSVHQNRMVHKADKQESTGPFRTIFNSNYIMSSSEMNWSEFQI</sequence>
<dbReference type="EMBL" id="JAFNEN010000002">
    <property type="protein sequence ID" value="KAG8201962.1"/>
    <property type="molecule type" value="Genomic_DNA"/>
</dbReference>
<dbReference type="AlphaFoldDB" id="A0AAV6W357"/>
<proteinExistence type="predicted"/>